<organism evidence="2">
    <name type="scientific">uncultured Mycobacteriales bacterium</name>
    <dbReference type="NCBI Taxonomy" id="581187"/>
    <lineage>
        <taxon>Bacteria</taxon>
        <taxon>Bacillati</taxon>
        <taxon>Actinomycetota</taxon>
        <taxon>Actinomycetes</taxon>
        <taxon>Mycobacteriales</taxon>
        <taxon>environmental samples</taxon>
    </lineage>
</organism>
<gene>
    <name evidence="2" type="ORF">AVDCRST_MAG41-3924</name>
</gene>
<feature type="compositionally biased region" description="Basic and acidic residues" evidence="1">
    <location>
        <begin position="124"/>
        <end position="136"/>
    </location>
</feature>
<feature type="compositionally biased region" description="Low complexity" evidence="1">
    <location>
        <begin position="99"/>
        <end position="114"/>
    </location>
</feature>
<feature type="compositionally biased region" description="Basic residues" evidence="1">
    <location>
        <begin position="46"/>
        <end position="66"/>
    </location>
</feature>
<feature type="compositionally biased region" description="Gly residues" evidence="1">
    <location>
        <begin position="230"/>
        <end position="244"/>
    </location>
</feature>
<proteinExistence type="predicted"/>
<sequence>VPVEQHLRPGRPARPVLLGPAAGRAGADLPADAGPAAPGAPPPAGRRVHAGGRLPRRGHPRRHRRGQPPAVRLLLGRRDEHPRPARRVQRVLRLHDQHGQPGARPAAADRGPGVRARHGAGVRGRGDRHGPADRRRAAGARRRRVRAPGRRRDAHRRAQHDDGAAERRLRVPLPAVEHGGRRAGPRLRAPGPGRDGGPAGLARARRLHRAAERGAQGPAARRPHHQAGPRPGGGGGADPPGAGGVLHPARGGRHGDHPQRHLARPAAADPPPGPEAAAARRPARPPRRRRGGGPAGGHPDQLDAARRHPGLRAERHPLPGRRQALPLLLVGQPRRDRLRGAGPLRHQPGPEPAPDVRLDRTALLPGRAPGPDGDHRPVPGAADPGAGDPRGRRAAAAGVQLHRGHQAPRVRLL</sequence>
<accession>A0A6J4JRL0</accession>
<dbReference type="EMBL" id="CADCTP010000365">
    <property type="protein sequence ID" value="CAA9285195.1"/>
    <property type="molecule type" value="Genomic_DNA"/>
</dbReference>
<feature type="region of interest" description="Disordered" evidence="1">
    <location>
        <begin position="1"/>
        <end position="413"/>
    </location>
</feature>
<feature type="non-terminal residue" evidence="2">
    <location>
        <position position="413"/>
    </location>
</feature>
<name>A0A6J4JRL0_9ACTN</name>
<feature type="compositionally biased region" description="Basic residues" evidence="1">
    <location>
        <begin position="281"/>
        <end position="291"/>
    </location>
</feature>
<feature type="compositionally biased region" description="Low complexity" evidence="1">
    <location>
        <begin position="15"/>
        <end position="37"/>
    </location>
</feature>
<feature type="non-terminal residue" evidence="2">
    <location>
        <position position="1"/>
    </location>
</feature>
<evidence type="ECO:0000256" key="1">
    <source>
        <dbReference type="SAM" id="MobiDB-lite"/>
    </source>
</evidence>
<feature type="compositionally biased region" description="Basic and acidic residues" evidence="1">
    <location>
        <begin position="159"/>
        <end position="169"/>
    </location>
</feature>
<feature type="compositionally biased region" description="Basic and acidic residues" evidence="1">
    <location>
        <begin position="300"/>
        <end position="317"/>
    </location>
</feature>
<reference evidence="2" key="1">
    <citation type="submission" date="2020-02" db="EMBL/GenBank/DDBJ databases">
        <authorList>
            <person name="Meier V. D."/>
        </authorList>
    </citation>
    <scope>NUCLEOTIDE SEQUENCE</scope>
    <source>
        <strain evidence="2">AVDCRST_MAG41</strain>
    </source>
</reference>
<feature type="compositionally biased region" description="Basic residues" evidence="1">
    <location>
        <begin position="402"/>
        <end position="413"/>
    </location>
</feature>
<dbReference type="AlphaFoldDB" id="A0A6J4JRL0"/>
<evidence type="ECO:0000313" key="2">
    <source>
        <dbReference type="EMBL" id="CAA9285195.1"/>
    </source>
</evidence>
<protein>
    <submittedName>
        <fullName evidence="2">Cytochrome P450 hydroxylase</fullName>
    </submittedName>
</protein>
<feature type="compositionally biased region" description="Low complexity" evidence="1">
    <location>
        <begin position="378"/>
        <end position="387"/>
    </location>
</feature>
<feature type="compositionally biased region" description="Basic residues" evidence="1">
    <location>
        <begin position="137"/>
        <end position="158"/>
    </location>
</feature>